<keyword evidence="3 7" id="KW-0812">Transmembrane</keyword>
<dbReference type="HOGENOM" id="CLU_023979_2_0_0"/>
<dbReference type="Proteomes" id="UP000003806">
    <property type="component" value="Chromosome"/>
</dbReference>
<feature type="transmembrane region" description="Helical" evidence="7">
    <location>
        <begin position="215"/>
        <end position="243"/>
    </location>
</feature>
<name>H0UKU2_9BACT</name>
<dbReference type="PANTHER" id="PTHR31632">
    <property type="entry name" value="IRON TRANSPORTER FTH1"/>
    <property type="match status" value="1"/>
</dbReference>
<comment type="subcellular location">
    <subcellularLocation>
        <location evidence="1">Membrane</location>
        <topology evidence="1">Multi-pass membrane protein</topology>
    </subcellularLocation>
</comment>
<dbReference type="GO" id="GO:0015093">
    <property type="term" value="F:ferrous iron transmembrane transporter activity"/>
    <property type="evidence" value="ECO:0007669"/>
    <property type="project" value="TreeGrafter"/>
</dbReference>
<proteinExistence type="inferred from homology"/>
<feature type="transmembrane region" description="Helical" evidence="7">
    <location>
        <begin position="334"/>
        <end position="355"/>
    </location>
</feature>
<keyword evidence="5 7" id="KW-0472">Membrane</keyword>
<feature type="transmembrane region" description="Helical" evidence="7">
    <location>
        <begin position="290"/>
        <end position="308"/>
    </location>
</feature>
<comment type="similarity">
    <text evidence="2">Belongs to the oxidase-dependent Fe transporter (OFeT) (TC 9.A.10.1) family.</text>
</comment>
<feature type="transmembrane region" description="Helical" evidence="7">
    <location>
        <begin position="367"/>
        <end position="387"/>
    </location>
</feature>
<organism evidence="8 9">
    <name type="scientific">Jonquetella anthropi DSM 22815</name>
    <dbReference type="NCBI Taxonomy" id="885272"/>
    <lineage>
        <taxon>Bacteria</taxon>
        <taxon>Thermotogati</taxon>
        <taxon>Synergistota</taxon>
        <taxon>Synergistia</taxon>
        <taxon>Synergistales</taxon>
        <taxon>Dethiosulfovibrionaceae</taxon>
        <taxon>Jonquetella</taxon>
    </lineage>
</organism>
<protein>
    <submittedName>
        <fullName evidence="8">High-affinity Fe2+/Pb2+ permease</fullName>
    </submittedName>
</protein>
<dbReference type="OrthoDB" id="8215804at2"/>
<feature type="transmembrane region" description="Helical" evidence="7">
    <location>
        <begin position="399"/>
        <end position="416"/>
    </location>
</feature>
<feature type="transmembrane region" description="Helical" evidence="7">
    <location>
        <begin position="255"/>
        <end position="278"/>
    </location>
</feature>
<dbReference type="EMBL" id="CM001376">
    <property type="protein sequence ID" value="EHM13301.1"/>
    <property type="molecule type" value="Genomic_DNA"/>
</dbReference>
<evidence type="ECO:0000256" key="2">
    <source>
        <dbReference type="ARBA" id="ARBA00008333"/>
    </source>
</evidence>
<evidence type="ECO:0000256" key="6">
    <source>
        <dbReference type="SAM" id="MobiDB-lite"/>
    </source>
</evidence>
<dbReference type="AlphaFoldDB" id="H0UKU2"/>
<feature type="compositionally biased region" description="Low complexity" evidence="6">
    <location>
        <begin position="182"/>
        <end position="205"/>
    </location>
</feature>
<sequence length="481" mass="53125">MMREKSIFWRRWSFGLLVLAVLFVLFSTAQDASAAKKKKYDSWKDVAADMAIQFTQARENVEKGDYKAAYKNMNDAYFGHYEIQGFEKNVMYAISRDRVNLIEGRFAAIKHVLLGNNNSMDKAALISEIEALKVKVYKDAMVLDGDASSTDPDSIGEAVYGEAGKPAAVTAAGTEGKTETVAKTAEPAEQTAQTAPAASAAAPTAPKKAPVNRDWVTFLTAFGLLIREGLEAILVIVAIVAYLIKTNNSSMLKSVYWGCFAAILASAALAWVLEYMMGDASGVARELLEGWTMFLAVAVLFYVSNWMLSKADTERWESYIGGKVQQSIDKKSQWTLIFAAFIAVMREGAELILFYKAAFTDGMDNTTYIVYGIVAGAAVLVAVWIAFRYFSVKLPLKPFFLFTSILLFLMCISFMGKGVLELTEADVITGRTVIPSMNGFSIDILNIYDRAETLIPQVMILIASLWITLPHMFRKKDKGNK</sequence>
<reference evidence="8 9" key="1">
    <citation type="submission" date="2011-11" db="EMBL/GenBank/DDBJ databases">
        <title>The Noncontiguous Finished genome of Jonquetella anthropi DSM 22815.</title>
        <authorList>
            <consortium name="US DOE Joint Genome Institute (JGI-PGF)"/>
            <person name="Lucas S."/>
            <person name="Copeland A."/>
            <person name="Lapidus A."/>
            <person name="Glavina del Rio T."/>
            <person name="Dalin E."/>
            <person name="Tice H."/>
            <person name="Bruce D."/>
            <person name="Goodwin L."/>
            <person name="Pitluck S."/>
            <person name="Peters L."/>
            <person name="Mikhailova N."/>
            <person name="Held B."/>
            <person name="Kyrpides N."/>
            <person name="Mavromatis K."/>
            <person name="Ivanova N."/>
            <person name="Markowitz V."/>
            <person name="Cheng J.-F."/>
            <person name="Hugenholtz P."/>
            <person name="Woyke T."/>
            <person name="Wu D."/>
            <person name="Gronow S."/>
            <person name="Wellnitz S."/>
            <person name="Brambilla E."/>
            <person name="Klenk H.-P."/>
            <person name="Eisen J.A."/>
        </authorList>
    </citation>
    <scope>NUCLEOTIDE SEQUENCE [LARGE SCALE GENOMIC DNA]</scope>
    <source>
        <strain evidence="8 9">DSM 22815</strain>
    </source>
</reference>
<evidence type="ECO:0000256" key="5">
    <source>
        <dbReference type="ARBA" id="ARBA00023136"/>
    </source>
</evidence>
<evidence type="ECO:0000256" key="4">
    <source>
        <dbReference type="ARBA" id="ARBA00022989"/>
    </source>
</evidence>
<dbReference type="PANTHER" id="PTHR31632:SF2">
    <property type="entry name" value="PLASMA MEMBRANE IRON PERMEASE"/>
    <property type="match status" value="1"/>
</dbReference>
<feature type="region of interest" description="Disordered" evidence="6">
    <location>
        <begin position="171"/>
        <end position="205"/>
    </location>
</feature>
<gene>
    <name evidence="8" type="ORF">JonanDRAFT_0928</name>
</gene>
<dbReference type="GO" id="GO:0033573">
    <property type="term" value="C:high-affinity iron permease complex"/>
    <property type="evidence" value="ECO:0007669"/>
    <property type="project" value="InterPro"/>
</dbReference>
<feature type="transmembrane region" description="Helical" evidence="7">
    <location>
        <begin position="454"/>
        <end position="473"/>
    </location>
</feature>
<evidence type="ECO:0000256" key="7">
    <source>
        <dbReference type="SAM" id="Phobius"/>
    </source>
</evidence>
<evidence type="ECO:0000256" key="3">
    <source>
        <dbReference type="ARBA" id="ARBA00022692"/>
    </source>
</evidence>
<keyword evidence="9" id="KW-1185">Reference proteome</keyword>
<keyword evidence="4 7" id="KW-1133">Transmembrane helix</keyword>
<accession>H0UKU2</accession>
<dbReference type="eggNOG" id="COG0672">
    <property type="taxonomic scope" value="Bacteria"/>
</dbReference>
<dbReference type="InterPro" id="IPR004923">
    <property type="entry name" value="FTR1/Fip1/EfeU"/>
</dbReference>
<evidence type="ECO:0000313" key="8">
    <source>
        <dbReference type="EMBL" id="EHM13301.1"/>
    </source>
</evidence>
<evidence type="ECO:0000256" key="1">
    <source>
        <dbReference type="ARBA" id="ARBA00004141"/>
    </source>
</evidence>
<dbReference type="STRING" id="885272.JonanDRAFT_0928"/>
<dbReference type="Pfam" id="PF03239">
    <property type="entry name" value="FTR1"/>
    <property type="match status" value="1"/>
</dbReference>
<evidence type="ECO:0000313" key="9">
    <source>
        <dbReference type="Proteomes" id="UP000003806"/>
    </source>
</evidence>